<feature type="transmembrane region" description="Helical" evidence="3">
    <location>
        <begin position="349"/>
        <end position="369"/>
    </location>
</feature>
<feature type="region of interest" description="Disordered" evidence="2">
    <location>
        <begin position="450"/>
        <end position="469"/>
    </location>
</feature>
<reference evidence="5 6" key="1">
    <citation type="submission" date="2018-12" db="EMBL/GenBank/DDBJ databases">
        <title>Draft genome sequence of Xylaria grammica IHI A82.</title>
        <authorList>
            <person name="Buettner E."/>
            <person name="Kellner H."/>
        </authorList>
    </citation>
    <scope>NUCLEOTIDE SEQUENCE [LARGE SCALE GENOMIC DNA]</scope>
    <source>
        <strain evidence="5 6">IHI A82</strain>
    </source>
</reference>
<keyword evidence="3" id="KW-0812">Transmembrane</keyword>
<dbReference type="PANTHER" id="PTHR23520">
    <property type="entry name" value="TRANSPORTER, PUTATIVE (AFU_ORTHOLOGUE AFUA_3G04000)-RELATED"/>
    <property type="match status" value="1"/>
</dbReference>
<feature type="transmembrane region" description="Helical" evidence="3">
    <location>
        <begin position="75"/>
        <end position="96"/>
    </location>
</feature>
<feature type="domain" description="Major facilitator superfamily (MFS) profile" evidence="4">
    <location>
        <begin position="268"/>
        <end position="469"/>
    </location>
</feature>
<feature type="compositionally biased region" description="Basic and acidic residues" evidence="2">
    <location>
        <begin position="235"/>
        <end position="245"/>
    </location>
</feature>
<comment type="caution">
    <text evidence="5">The sequence shown here is derived from an EMBL/GenBank/DDBJ whole genome shotgun (WGS) entry which is preliminary data.</text>
</comment>
<dbReference type="GO" id="GO:0000329">
    <property type="term" value="C:fungal-type vacuole membrane"/>
    <property type="evidence" value="ECO:0007669"/>
    <property type="project" value="TreeGrafter"/>
</dbReference>
<dbReference type="STRING" id="363999.A0A439DD37"/>
<dbReference type="InterPro" id="IPR036259">
    <property type="entry name" value="MFS_trans_sf"/>
</dbReference>
<evidence type="ECO:0000256" key="3">
    <source>
        <dbReference type="SAM" id="Phobius"/>
    </source>
</evidence>
<feature type="transmembrane region" description="Helical" evidence="3">
    <location>
        <begin position="306"/>
        <end position="328"/>
    </location>
</feature>
<dbReference type="Gene3D" id="1.20.1250.20">
    <property type="entry name" value="MFS general substrate transporter like domains"/>
    <property type="match status" value="2"/>
</dbReference>
<evidence type="ECO:0000313" key="5">
    <source>
        <dbReference type="EMBL" id="RWA12337.1"/>
    </source>
</evidence>
<feature type="transmembrane region" description="Helical" evidence="3">
    <location>
        <begin position="421"/>
        <end position="444"/>
    </location>
</feature>
<keyword evidence="3" id="KW-1133">Transmembrane helix</keyword>
<dbReference type="PROSITE" id="PS50850">
    <property type="entry name" value="MFS"/>
    <property type="match status" value="1"/>
</dbReference>
<accession>A0A439DD37</accession>
<feature type="transmembrane region" description="Helical" evidence="3">
    <location>
        <begin position="108"/>
        <end position="138"/>
    </location>
</feature>
<evidence type="ECO:0000259" key="4">
    <source>
        <dbReference type="PROSITE" id="PS50850"/>
    </source>
</evidence>
<feature type="transmembrane region" description="Helical" evidence="3">
    <location>
        <begin position="265"/>
        <end position="286"/>
    </location>
</feature>
<gene>
    <name evidence="5" type="ORF">EKO27_g2782</name>
</gene>
<dbReference type="PANTHER" id="PTHR23520:SF5">
    <property type="entry name" value="TRANSPORTER, PUTATIVE (AFU_ORTHOLOGUE AFUA_3G04000)-RELATED"/>
    <property type="match status" value="1"/>
</dbReference>
<dbReference type="Proteomes" id="UP000286045">
    <property type="component" value="Unassembled WGS sequence"/>
</dbReference>
<sequence length="469" mass="51947">MPEQIEGPSPVNPAPPRKRLAHRVLSEIGLVSLWESPRDVKLLCGQRFMRMLGYGTSTLILVAYLDALGNPKTKIGVFMTLTLVGDICISFFLTLFADKLGRKATLAFGALLMTGSGVVFALSRTYWILLIAAIVGVISPNGNEIGPFRAIEEVLLHNSLCPRKEAICMLELFTETLGWDLLNSYRIIYLIYAAIGLLKLFLTLVLSRSVESEQKQRQKTQALGQGNETTPLLNDEGRDNEQEVPTETKYKTGLRALLPDVSKDSISVVTILGFLFAINAFGSSVSPLSWITYYFQWRFKIEKGELGTIFFVIQILAAMSIIVASSIAKRLGNVKTMVITHLPSQIFRALIGVPNNMYIALSFCIINAATTSMDTAPRSAFLAAIILPEERTAVMGALNIVRSIASSLGPIITGALVDHNLYWVSFALSGSLNALYDVGLLIFFRQKERERERSERERIQREEQQSQSS</sequence>
<keyword evidence="3" id="KW-0472">Membrane</keyword>
<feature type="transmembrane region" description="Helical" evidence="3">
    <location>
        <begin position="187"/>
        <end position="207"/>
    </location>
</feature>
<protein>
    <recommendedName>
        <fullName evidence="4">Major facilitator superfamily (MFS) profile domain-containing protein</fullName>
    </recommendedName>
</protein>
<dbReference type="EMBL" id="RYZI01000054">
    <property type="protein sequence ID" value="RWA12337.1"/>
    <property type="molecule type" value="Genomic_DNA"/>
</dbReference>
<comment type="subcellular location">
    <subcellularLocation>
        <location evidence="1">Membrane</location>
        <topology evidence="1">Multi-pass membrane protein</topology>
    </subcellularLocation>
</comment>
<dbReference type="InterPro" id="IPR011701">
    <property type="entry name" value="MFS"/>
</dbReference>
<keyword evidence="6" id="KW-1185">Reference proteome</keyword>
<dbReference type="GO" id="GO:0022857">
    <property type="term" value="F:transmembrane transporter activity"/>
    <property type="evidence" value="ECO:0007669"/>
    <property type="project" value="InterPro"/>
</dbReference>
<dbReference type="InterPro" id="IPR020846">
    <property type="entry name" value="MFS_dom"/>
</dbReference>
<name>A0A439DD37_9PEZI</name>
<feature type="compositionally biased region" description="Polar residues" evidence="2">
    <location>
        <begin position="219"/>
        <end position="232"/>
    </location>
</feature>
<evidence type="ECO:0000313" key="6">
    <source>
        <dbReference type="Proteomes" id="UP000286045"/>
    </source>
</evidence>
<proteinExistence type="predicted"/>
<feature type="transmembrane region" description="Helical" evidence="3">
    <location>
        <begin position="51"/>
        <end position="69"/>
    </location>
</feature>
<feature type="region of interest" description="Disordered" evidence="2">
    <location>
        <begin position="217"/>
        <end position="245"/>
    </location>
</feature>
<dbReference type="AlphaFoldDB" id="A0A439DD37"/>
<evidence type="ECO:0000256" key="2">
    <source>
        <dbReference type="SAM" id="MobiDB-lite"/>
    </source>
</evidence>
<dbReference type="Pfam" id="PF07690">
    <property type="entry name" value="MFS_1"/>
    <property type="match status" value="1"/>
</dbReference>
<evidence type="ECO:0000256" key="1">
    <source>
        <dbReference type="ARBA" id="ARBA00004141"/>
    </source>
</evidence>
<organism evidence="5 6">
    <name type="scientific">Xylaria grammica</name>
    <dbReference type="NCBI Taxonomy" id="363999"/>
    <lineage>
        <taxon>Eukaryota</taxon>
        <taxon>Fungi</taxon>
        <taxon>Dikarya</taxon>
        <taxon>Ascomycota</taxon>
        <taxon>Pezizomycotina</taxon>
        <taxon>Sordariomycetes</taxon>
        <taxon>Xylariomycetidae</taxon>
        <taxon>Xylariales</taxon>
        <taxon>Xylariaceae</taxon>
        <taxon>Xylaria</taxon>
    </lineage>
</organism>
<dbReference type="SUPFAM" id="SSF103473">
    <property type="entry name" value="MFS general substrate transporter"/>
    <property type="match status" value="1"/>
</dbReference>